<evidence type="ECO:0000256" key="2">
    <source>
        <dbReference type="ARBA" id="ARBA00009409"/>
    </source>
</evidence>
<dbReference type="Pfam" id="PF06831">
    <property type="entry name" value="H2TH"/>
    <property type="match status" value="1"/>
</dbReference>
<dbReference type="SMART" id="SM01232">
    <property type="entry name" value="H2TH"/>
    <property type="match status" value="1"/>
</dbReference>
<dbReference type="InterPro" id="IPR000214">
    <property type="entry name" value="Znf_DNA_glyclase/AP_lyase"/>
</dbReference>
<keyword evidence="11" id="KW-0511">Multifunctional enzyme</keyword>
<evidence type="ECO:0000313" key="17">
    <source>
        <dbReference type="Proteomes" id="UP001596113"/>
    </source>
</evidence>
<evidence type="ECO:0000256" key="10">
    <source>
        <dbReference type="ARBA" id="ARBA00023239"/>
    </source>
</evidence>
<organism evidence="16 17">
    <name type="scientific">Cohnella soli</name>
    <dbReference type="NCBI Taxonomy" id="425005"/>
    <lineage>
        <taxon>Bacteria</taxon>
        <taxon>Bacillati</taxon>
        <taxon>Bacillota</taxon>
        <taxon>Bacilli</taxon>
        <taxon>Bacillales</taxon>
        <taxon>Paenibacillaceae</taxon>
        <taxon>Cohnella</taxon>
    </lineage>
</organism>
<evidence type="ECO:0000259" key="15">
    <source>
        <dbReference type="PROSITE" id="PS51068"/>
    </source>
</evidence>
<keyword evidence="8" id="KW-0238">DNA-binding</keyword>
<keyword evidence="10" id="KW-0456">Lyase</keyword>
<keyword evidence="3" id="KW-0479">Metal-binding</keyword>
<dbReference type="Proteomes" id="UP001596113">
    <property type="component" value="Unassembled WGS sequence"/>
</dbReference>
<proteinExistence type="inferred from homology"/>
<evidence type="ECO:0000256" key="11">
    <source>
        <dbReference type="ARBA" id="ARBA00023268"/>
    </source>
</evidence>
<dbReference type="SUPFAM" id="SSF57716">
    <property type="entry name" value="Glucocorticoid receptor-like (DNA-binding domain)"/>
    <property type="match status" value="1"/>
</dbReference>
<keyword evidence="17" id="KW-1185">Reference proteome</keyword>
<dbReference type="Gene3D" id="3.20.190.10">
    <property type="entry name" value="MutM-like, N-terminal"/>
    <property type="match status" value="1"/>
</dbReference>
<evidence type="ECO:0000256" key="4">
    <source>
        <dbReference type="ARBA" id="ARBA00022763"/>
    </source>
</evidence>
<evidence type="ECO:0000256" key="12">
    <source>
        <dbReference type="ARBA" id="ARBA00023295"/>
    </source>
</evidence>
<dbReference type="SUPFAM" id="SSF46946">
    <property type="entry name" value="S13-like H2TH domain"/>
    <property type="match status" value="1"/>
</dbReference>
<keyword evidence="7" id="KW-0862">Zinc</keyword>
<dbReference type="SMART" id="SM00898">
    <property type="entry name" value="Fapy_DNA_glyco"/>
    <property type="match status" value="1"/>
</dbReference>
<accession>A0ABW0HT00</accession>
<dbReference type="PROSITE" id="PS51066">
    <property type="entry name" value="ZF_FPG_2"/>
    <property type="match status" value="1"/>
</dbReference>
<dbReference type="EMBL" id="JBHSMI010000025">
    <property type="protein sequence ID" value="MFC5403684.1"/>
    <property type="molecule type" value="Genomic_DNA"/>
</dbReference>
<evidence type="ECO:0000313" key="16">
    <source>
        <dbReference type="EMBL" id="MFC5403684.1"/>
    </source>
</evidence>
<dbReference type="PANTHER" id="PTHR22993">
    <property type="entry name" value="FORMAMIDOPYRIMIDINE-DNA GLYCOSYLASE"/>
    <property type="match status" value="1"/>
</dbReference>
<dbReference type="PROSITE" id="PS51068">
    <property type="entry name" value="FPG_CAT"/>
    <property type="match status" value="1"/>
</dbReference>
<evidence type="ECO:0000259" key="14">
    <source>
        <dbReference type="PROSITE" id="PS51066"/>
    </source>
</evidence>
<keyword evidence="5 13" id="KW-0863">Zinc-finger</keyword>
<feature type="domain" description="FPG-type" evidence="14">
    <location>
        <begin position="238"/>
        <end position="272"/>
    </location>
</feature>
<keyword evidence="6" id="KW-0378">Hydrolase</keyword>
<evidence type="ECO:0000256" key="9">
    <source>
        <dbReference type="ARBA" id="ARBA00023204"/>
    </source>
</evidence>
<comment type="similarity">
    <text evidence="2">Belongs to the FPG family.</text>
</comment>
<evidence type="ECO:0000256" key="6">
    <source>
        <dbReference type="ARBA" id="ARBA00022801"/>
    </source>
</evidence>
<keyword evidence="4" id="KW-0227">DNA damage</keyword>
<comment type="catalytic activity">
    <reaction evidence="1">
        <text>Hydrolysis of DNA containing ring-opened 7-methylguanine residues, releasing 2,6-diamino-4-hydroxy-5-(N-methyl)formamidopyrimidine.</text>
        <dbReference type="EC" id="3.2.2.23"/>
    </reaction>
</comment>
<evidence type="ECO:0000256" key="8">
    <source>
        <dbReference type="ARBA" id="ARBA00023125"/>
    </source>
</evidence>
<gene>
    <name evidence="16" type="ORF">ACFPOF_13150</name>
</gene>
<reference evidence="17" key="1">
    <citation type="journal article" date="2019" name="Int. J. Syst. Evol. Microbiol.">
        <title>The Global Catalogue of Microorganisms (GCM) 10K type strain sequencing project: providing services to taxonomists for standard genome sequencing and annotation.</title>
        <authorList>
            <consortium name="The Broad Institute Genomics Platform"/>
            <consortium name="The Broad Institute Genome Sequencing Center for Infectious Disease"/>
            <person name="Wu L."/>
            <person name="Ma J."/>
        </authorList>
    </citation>
    <scope>NUCLEOTIDE SEQUENCE [LARGE SCALE GENOMIC DNA]</scope>
    <source>
        <strain evidence="17">CGMCC 1.18575</strain>
    </source>
</reference>
<evidence type="ECO:0000256" key="3">
    <source>
        <dbReference type="ARBA" id="ARBA00022723"/>
    </source>
</evidence>
<dbReference type="InterPro" id="IPR012319">
    <property type="entry name" value="FPG_cat"/>
</dbReference>
<dbReference type="Pfam" id="PF01149">
    <property type="entry name" value="Fapy_DNA_glyco"/>
    <property type="match status" value="1"/>
</dbReference>
<evidence type="ECO:0000256" key="1">
    <source>
        <dbReference type="ARBA" id="ARBA00001668"/>
    </source>
</evidence>
<dbReference type="Gene3D" id="1.10.8.50">
    <property type="match status" value="1"/>
</dbReference>
<dbReference type="RefSeq" id="WP_378133289.1">
    <property type="nucleotide sequence ID" value="NZ_JBHSMI010000025.1"/>
</dbReference>
<dbReference type="InterPro" id="IPR035937">
    <property type="entry name" value="FPG_N"/>
</dbReference>
<comment type="caution">
    <text evidence="16">The sequence shown here is derived from an EMBL/GenBank/DDBJ whole genome shotgun (WGS) entry which is preliminary data.</text>
</comment>
<sequence>MPEIPEIEYYRTKLSEGLCGRSITDVAVAKPATVNETPEVFGEALKGRVLLFVERKGKMILFHLDDGYRLVMTLSADSRVQYGDLSSDTEGVRVDIALTFDDGKSLRLSGMKAAYVHRMTAKAAIELMKQNGPDALDSRLTLEVFAKRLAGKKGKLKTTLTDQRFVAGIGSMYADEIAFAAGIHPGTPVSALSSEQTEKLYRAMRDVLAEAADKGGCVLHPMTTNDDDIAGGYRKYLKVHGRAGENCFTCGTPIRMETTAGRKMEFCPSCQDTVG</sequence>
<dbReference type="InterPro" id="IPR010979">
    <property type="entry name" value="Ribosomal_uS13-like_H2TH"/>
</dbReference>
<name>A0ABW0HT00_9BACL</name>
<dbReference type="PANTHER" id="PTHR22993:SF9">
    <property type="entry name" value="FORMAMIDOPYRIMIDINE-DNA GLYCOSYLASE"/>
    <property type="match status" value="1"/>
</dbReference>
<dbReference type="InterPro" id="IPR015886">
    <property type="entry name" value="H2TH_FPG"/>
</dbReference>
<evidence type="ECO:0000256" key="5">
    <source>
        <dbReference type="ARBA" id="ARBA00022771"/>
    </source>
</evidence>
<keyword evidence="9" id="KW-0234">DNA repair</keyword>
<keyword evidence="12" id="KW-0326">Glycosidase</keyword>
<protein>
    <submittedName>
        <fullName evidence="16">Fpg/Nei family DNA glycosylase</fullName>
    </submittedName>
</protein>
<feature type="domain" description="Formamidopyrimidine-DNA glycosylase catalytic" evidence="15">
    <location>
        <begin position="2"/>
        <end position="107"/>
    </location>
</feature>
<evidence type="ECO:0000256" key="13">
    <source>
        <dbReference type="PROSITE-ProRule" id="PRU00391"/>
    </source>
</evidence>
<dbReference type="SUPFAM" id="SSF81624">
    <property type="entry name" value="N-terminal domain of MutM-like DNA repair proteins"/>
    <property type="match status" value="1"/>
</dbReference>
<evidence type="ECO:0000256" key="7">
    <source>
        <dbReference type="ARBA" id="ARBA00022833"/>
    </source>
</evidence>